<comment type="similarity">
    <text evidence="1">Belongs to the paxM FAD-dependent monooxygenase family.</text>
</comment>
<dbReference type="EMBL" id="KZ805496">
    <property type="protein sequence ID" value="PVH95456.1"/>
    <property type="molecule type" value="Genomic_DNA"/>
</dbReference>
<dbReference type="FunFam" id="3.50.50.60:FF:000115">
    <property type="entry name" value="Salicylate hydroxylase, putative"/>
    <property type="match status" value="1"/>
</dbReference>
<dbReference type="SUPFAM" id="SSF51905">
    <property type="entry name" value="FAD/NAD(P)-binding domain"/>
    <property type="match status" value="1"/>
</dbReference>
<organism evidence="7 8">
    <name type="scientific">Periconia macrospinosa</name>
    <dbReference type="NCBI Taxonomy" id="97972"/>
    <lineage>
        <taxon>Eukaryota</taxon>
        <taxon>Fungi</taxon>
        <taxon>Dikarya</taxon>
        <taxon>Ascomycota</taxon>
        <taxon>Pezizomycotina</taxon>
        <taxon>Dothideomycetes</taxon>
        <taxon>Pleosporomycetidae</taxon>
        <taxon>Pleosporales</taxon>
        <taxon>Massarineae</taxon>
        <taxon>Periconiaceae</taxon>
        <taxon>Periconia</taxon>
    </lineage>
</organism>
<dbReference type="Pfam" id="PF01494">
    <property type="entry name" value="FAD_binding_3"/>
    <property type="match status" value="1"/>
</dbReference>
<proteinExistence type="inferred from homology"/>
<dbReference type="PANTHER" id="PTHR13789:SF311">
    <property type="entry name" value="HYDROXYLASE, PUTATIVE (AFU_ORTHOLOGUE AFUA_5G10180)-RELATED"/>
    <property type="match status" value="1"/>
</dbReference>
<evidence type="ECO:0000256" key="1">
    <source>
        <dbReference type="ARBA" id="ARBA00007992"/>
    </source>
</evidence>
<evidence type="ECO:0000256" key="5">
    <source>
        <dbReference type="ARBA" id="ARBA00023033"/>
    </source>
</evidence>
<evidence type="ECO:0000313" key="8">
    <source>
        <dbReference type="Proteomes" id="UP000244855"/>
    </source>
</evidence>
<dbReference type="GO" id="GO:0071949">
    <property type="term" value="F:FAD binding"/>
    <property type="evidence" value="ECO:0007669"/>
    <property type="project" value="InterPro"/>
</dbReference>
<dbReference type="InterPro" id="IPR050493">
    <property type="entry name" value="FAD-dep_Monooxygenase_BioMet"/>
</dbReference>
<evidence type="ECO:0000313" key="7">
    <source>
        <dbReference type="EMBL" id="PVH95456.1"/>
    </source>
</evidence>
<dbReference type="STRING" id="97972.A0A2V1DBF3"/>
<dbReference type="InterPro" id="IPR002938">
    <property type="entry name" value="FAD-bd"/>
</dbReference>
<keyword evidence="4" id="KW-0560">Oxidoreductase</keyword>
<dbReference type="Proteomes" id="UP000244855">
    <property type="component" value="Unassembled WGS sequence"/>
</dbReference>
<evidence type="ECO:0000256" key="4">
    <source>
        <dbReference type="ARBA" id="ARBA00023002"/>
    </source>
</evidence>
<sequence length="454" mass="50096">MAEDDVQHPLNVTVIGAGIGGLICAIACRRKGLGVQVLEQAHEIRPVGAGIQLPPNASRILSDLSLLEQVKEVANEVKSIKARRYADGKLLASKPASTHGPCMVLHRADYHKVLLDEATRLGVNITLNAKATTVELDTGVVTLENGRTVTADVVVGGDGLWSVTRSEMLGKASEPFETGDLAYRGTFSLEQLQHFNDQRIDELCRDPAVTVWFGPSKHCVFYPVRNSTQFNLVLLRPDNLPAGARSVQGDIGEMRQTFDGWDSVLTKIISCMPTVLKWKLMHHDELEKWTNGCVALLGDACHPTLPYQAQGAAMAVEDGAIIGSLLGRLNSKLIQGVIPASLQRESISSVLRLYEKSQKRRTTTNVQGAIDNRNFYHMPDGPEQEARDLELAQHTWTEETSDHMWCDMAYNRELLGTDSINNANALFDDWLQTIVPKTRSFKETPLAERVQRVA</sequence>
<keyword evidence="8" id="KW-1185">Reference proteome</keyword>
<protein>
    <submittedName>
        <fullName evidence="7">FAD/NAD(P)-binding domain-containing protein</fullName>
    </submittedName>
</protein>
<dbReference type="OrthoDB" id="16820at2759"/>
<feature type="domain" description="FAD-binding" evidence="6">
    <location>
        <begin position="11"/>
        <end position="326"/>
    </location>
</feature>
<name>A0A2V1DBF3_9PLEO</name>
<evidence type="ECO:0000256" key="2">
    <source>
        <dbReference type="ARBA" id="ARBA00022630"/>
    </source>
</evidence>
<dbReference type="GO" id="GO:0004497">
    <property type="term" value="F:monooxygenase activity"/>
    <property type="evidence" value="ECO:0007669"/>
    <property type="project" value="UniProtKB-KW"/>
</dbReference>
<evidence type="ECO:0000259" key="6">
    <source>
        <dbReference type="Pfam" id="PF01494"/>
    </source>
</evidence>
<dbReference type="InterPro" id="IPR036188">
    <property type="entry name" value="FAD/NAD-bd_sf"/>
</dbReference>
<keyword evidence="2" id="KW-0285">Flavoprotein</keyword>
<reference evidence="7 8" key="1">
    <citation type="journal article" date="2018" name="Sci. Rep.">
        <title>Comparative genomics provides insights into the lifestyle and reveals functional heterogeneity of dark septate endophytic fungi.</title>
        <authorList>
            <person name="Knapp D.G."/>
            <person name="Nemeth J.B."/>
            <person name="Barry K."/>
            <person name="Hainaut M."/>
            <person name="Henrissat B."/>
            <person name="Johnson J."/>
            <person name="Kuo A."/>
            <person name="Lim J.H.P."/>
            <person name="Lipzen A."/>
            <person name="Nolan M."/>
            <person name="Ohm R.A."/>
            <person name="Tamas L."/>
            <person name="Grigoriev I.V."/>
            <person name="Spatafora J.W."/>
            <person name="Nagy L.G."/>
            <person name="Kovacs G.M."/>
        </authorList>
    </citation>
    <scope>NUCLEOTIDE SEQUENCE [LARGE SCALE GENOMIC DNA]</scope>
    <source>
        <strain evidence="7 8">DSE2036</strain>
    </source>
</reference>
<gene>
    <name evidence="7" type="ORF">DM02DRAFT_690143</name>
</gene>
<dbReference type="SUPFAM" id="SSF54373">
    <property type="entry name" value="FAD-linked reductases, C-terminal domain"/>
    <property type="match status" value="1"/>
</dbReference>
<accession>A0A2V1DBF3</accession>
<dbReference type="Gene3D" id="3.50.50.60">
    <property type="entry name" value="FAD/NAD(P)-binding domain"/>
    <property type="match status" value="1"/>
</dbReference>
<evidence type="ECO:0000256" key="3">
    <source>
        <dbReference type="ARBA" id="ARBA00022827"/>
    </source>
</evidence>
<keyword evidence="3" id="KW-0274">FAD</keyword>
<keyword evidence="5" id="KW-0503">Monooxygenase</keyword>
<dbReference type="PRINTS" id="PR00420">
    <property type="entry name" value="RNGMNOXGNASE"/>
</dbReference>
<dbReference type="PANTHER" id="PTHR13789">
    <property type="entry name" value="MONOOXYGENASE"/>
    <property type="match status" value="1"/>
</dbReference>
<dbReference type="AlphaFoldDB" id="A0A2V1DBF3"/>